<evidence type="ECO:0000256" key="1">
    <source>
        <dbReference type="ARBA" id="ARBA00022649"/>
    </source>
</evidence>
<keyword evidence="1" id="KW-1277">Toxin-antitoxin system</keyword>
<sequence length="90" mass="9981">MTAVAARLDLRIEPRDKDRIAKAAALRGMAVSAFVREAVLREADTTIAADTVVTLSEQESRRFLAALDEPFRPNDRLKKAMDAAARLTQR</sequence>
<evidence type="ECO:0000256" key="2">
    <source>
        <dbReference type="ARBA" id="ARBA00049988"/>
    </source>
</evidence>
<gene>
    <name evidence="3" type="ORF">HBF32_04775</name>
</gene>
<comment type="similarity">
    <text evidence="2">Belongs to the TacA antitoxin family.</text>
</comment>
<accession>A0A7X5TPJ3</accession>
<evidence type="ECO:0000313" key="4">
    <source>
        <dbReference type="Proteomes" id="UP000518878"/>
    </source>
</evidence>
<proteinExistence type="inferred from homology"/>
<dbReference type="SUPFAM" id="SSF47598">
    <property type="entry name" value="Ribbon-helix-helix"/>
    <property type="match status" value="1"/>
</dbReference>
<dbReference type="AlphaFoldDB" id="A0A7X5TPJ3"/>
<dbReference type="RefSeq" id="WP_166698506.1">
    <property type="nucleotide sequence ID" value="NZ_JAAQTL010000001.1"/>
</dbReference>
<protein>
    <submittedName>
        <fullName evidence="3">DUF1778 domain-containing protein</fullName>
    </submittedName>
</protein>
<keyword evidence="4" id="KW-1185">Reference proteome</keyword>
<dbReference type="EMBL" id="JAAQTL010000001">
    <property type="protein sequence ID" value="NID14779.1"/>
    <property type="molecule type" value="Genomic_DNA"/>
</dbReference>
<dbReference type="GO" id="GO:0006355">
    <property type="term" value="P:regulation of DNA-templated transcription"/>
    <property type="evidence" value="ECO:0007669"/>
    <property type="project" value="InterPro"/>
</dbReference>
<reference evidence="3 4" key="1">
    <citation type="journal article" date="2006" name="Int. J. Syst. Evol. Microbiol.">
        <title>Dyella yeojuensis sp. nov., isolated from greenhouse soil in Korea.</title>
        <authorList>
            <person name="Kim B.Y."/>
            <person name="Weon H.Y."/>
            <person name="Lee K.H."/>
            <person name="Seok S.J."/>
            <person name="Kwon S.W."/>
            <person name="Go S.J."/>
            <person name="Stackebrandt E."/>
        </authorList>
    </citation>
    <scope>NUCLEOTIDE SEQUENCE [LARGE SCALE GENOMIC DNA]</scope>
    <source>
        <strain evidence="3 4">DSM 17673</strain>
    </source>
</reference>
<dbReference type="PANTHER" id="PTHR35401">
    <property type="entry name" value="COPG FAMILY HELIX-TURN-HELIX PROTEIN-RELATED-RELATED"/>
    <property type="match status" value="1"/>
</dbReference>
<dbReference type="PANTHER" id="PTHR35401:SF2">
    <property type="entry name" value="ABC-TYPE TRANSPORT SYSTEM"/>
    <property type="match status" value="1"/>
</dbReference>
<name>A0A7X5TPJ3_9GAMM</name>
<dbReference type="InterPro" id="IPR014795">
    <property type="entry name" value="TacA_1-like"/>
</dbReference>
<dbReference type="Proteomes" id="UP000518878">
    <property type="component" value="Unassembled WGS sequence"/>
</dbReference>
<evidence type="ECO:0000313" key="3">
    <source>
        <dbReference type="EMBL" id="NID14779.1"/>
    </source>
</evidence>
<dbReference type="Pfam" id="PF08681">
    <property type="entry name" value="TacA1"/>
    <property type="match status" value="1"/>
</dbReference>
<comment type="caution">
    <text evidence="3">The sequence shown here is derived from an EMBL/GenBank/DDBJ whole genome shotgun (WGS) entry which is preliminary data.</text>
</comment>
<dbReference type="Gene3D" id="1.20.5.780">
    <property type="entry name" value="Single helix bin"/>
    <property type="match status" value="1"/>
</dbReference>
<dbReference type="InterPro" id="IPR010985">
    <property type="entry name" value="Ribbon_hlx_hlx"/>
</dbReference>
<organism evidence="3 4">
    <name type="scientific">Luteibacter yeojuensis</name>
    <dbReference type="NCBI Taxonomy" id="345309"/>
    <lineage>
        <taxon>Bacteria</taxon>
        <taxon>Pseudomonadati</taxon>
        <taxon>Pseudomonadota</taxon>
        <taxon>Gammaproteobacteria</taxon>
        <taxon>Lysobacterales</taxon>
        <taxon>Rhodanobacteraceae</taxon>
        <taxon>Luteibacter</taxon>
    </lineage>
</organism>